<dbReference type="Pfam" id="PF13439">
    <property type="entry name" value="Glyco_transf_4"/>
    <property type="match status" value="1"/>
</dbReference>
<dbReference type="PANTHER" id="PTHR12526:SF637">
    <property type="entry name" value="GLYCOSYLTRANSFERASE EPSF-RELATED"/>
    <property type="match status" value="1"/>
</dbReference>
<gene>
    <name evidence="3" type="ORF">GCM10007043_03050</name>
</gene>
<dbReference type="EMBL" id="BMOF01000003">
    <property type="protein sequence ID" value="GGJ92776.1"/>
    <property type="molecule type" value="Genomic_DNA"/>
</dbReference>
<keyword evidence="4" id="KW-1185">Reference proteome</keyword>
<organism evidence="3 4">
    <name type="scientific">Calditerricola satsumensis</name>
    <dbReference type="NCBI Taxonomy" id="373054"/>
    <lineage>
        <taxon>Bacteria</taxon>
        <taxon>Bacillati</taxon>
        <taxon>Bacillota</taxon>
        <taxon>Bacilli</taxon>
        <taxon>Bacillales</taxon>
        <taxon>Bacillaceae</taxon>
        <taxon>Calditerricola</taxon>
    </lineage>
</organism>
<evidence type="ECO:0000313" key="4">
    <source>
        <dbReference type="Proteomes" id="UP000637720"/>
    </source>
</evidence>
<dbReference type="Proteomes" id="UP000637720">
    <property type="component" value="Unassembled WGS sequence"/>
</dbReference>
<dbReference type="CDD" id="cd03801">
    <property type="entry name" value="GT4_PimA-like"/>
    <property type="match status" value="1"/>
</dbReference>
<accession>A0A8J3B3F8</accession>
<protein>
    <recommendedName>
        <fullName evidence="5">Glycosyltransferase</fullName>
    </recommendedName>
</protein>
<reference evidence="3" key="1">
    <citation type="journal article" date="2014" name="Int. J. Syst. Evol. Microbiol.">
        <title>Complete genome sequence of Corynebacterium casei LMG S-19264T (=DSM 44701T), isolated from a smear-ripened cheese.</title>
        <authorList>
            <consortium name="US DOE Joint Genome Institute (JGI-PGF)"/>
            <person name="Walter F."/>
            <person name="Albersmeier A."/>
            <person name="Kalinowski J."/>
            <person name="Ruckert C."/>
        </authorList>
    </citation>
    <scope>NUCLEOTIDE SEQUENCE</scope>
    <source>
        <strain evidence="3">JCM 14719</strain>
    </source>
</reference>
<proteinExistence type="predicted"/>
<comment type="caution">
    <text evidence="3">The sequence shown here is derived from an EMBL/GenBank/DDBJ whole genome shotgun (WGS) entry which is preliminary data.</text>
</comment>
<reference evidence="3" key="2">
    <citation type="submission" date="2020-09" db="EMBL/GenBank/DDBJ databases">
        <authorList>
            <person name="Sun Q."/>
            <person name="Ohkuma M."/>
        </authorList>
    </citation>
    <scope>NUCLEOTIDE SEQUENCE</scope>
    <source>
        <strain evidence="3">JCM 14719</strain>
    </source>
</reference>
<dbReference type="AlphaFoldDB" id="A0A8J3B3F8"/>
<sequence length="344" mass="39563">MKNKVALIGVYPPPIGGISIHIKRLCNELDRRGIPYTVYDNTLGQKDRPYVYTGPIEKWVLKYWFTATESVIHCHFSRWLVLFFLSLLKLRGKRVLFTFHSYRGETEALPWWKKAIIRMTGWLGDRFICVSEEVAEKIAKIGIPRHKILVISPFIPPNDGPHQSPSLPPSVQTFLRDGSPLVVANGCVGNFFKGEDLYGADLCVELAHRLKKEFPHIRFVYCITSVVDAHYLEELKKRVESYGLTNHFLFVQEQMELYPLLQRADLFVRPTLSDGDALSIREALMFGTPVLASDAVERPEHVVVFQNRNLEDFEEKARTILREGRKINPLKPDNAVEAILELYR</sequence>
<evidence type="ECO:0000259" key="2">
    <source>
        <dbReference type="Pfam" id="PF13439"/>
    </source>
</evidence>
<dbReference type="Gene3D" id="3.40.50.2000">
    <property type="entry name" value="Glycogen Phosphorylase B"/>
    <property type="match status" value="2"/>
</dbReference>
<evidence type="ECO:0000259" key="1">
    <source>
        <dbReference type="Pfam" id="PF00534"/>
    </source>
</evidence>
<dbReference type="GO" id="GO:0016757">
    <property type="term" value="F:glycosyltransferase activity"/>
    <property type="evidence" value="ECO:0007669"/>
    <property type="project" value="InterPro"/>
</dbReference>
<feature type="domain" description="Glycosyltransferase subfamily 4-like N-terminal" evidence="2">
    <location>
        <begin position="15"/>
        <end position="157"/>
    </location>
</feature>
<feature type="domain" description="Glycosyl transferase family 1" evidence="1">
    <location>
        <begin position="198"/>
        <end position="304"/>
    </location>
</feature>
<dbReference type="Pfam" id="PF00534">
    <property type="entry name" value="Glycos_transf_1"/>
    <property type="match status" value="1"/>
</dbReference>
<name>A0A8J3B3F8_9BACI</name>
<dbReference type="InterPro" id="IPR028098">
    <property type="entry name" value="Glyco_trans_4-like_N"/>
</dbReference>
<dbReference type="SUPFAM" id="SSF53756">
    <property type="entry name" value="UDP-Glycosyltransferase/glycogen phosphorylase"/>
    <property type="match status" value="1"/>
</dbReference>
<dbReference type="RefSeq" id="WP_083462782.1">
    <property type="nucleotide sequence ID" value="NZ_BMOF01000003.1"/>
</dbReference>
<dbReference type="InterPro" id="IPR001296">
    <property type="entry name" value="Glyco_trans_1"/>
</dbReference>
<dbReference type="PANTHER" id="PTHR12526">
    <property type="entry name" value="GLYCOSYLTRANSFERASE"/>
    <property type="match status" value="1"/>
</dbReference>
<evidence type="ECO:0000313" key="3">
    <source>
        <dbReference type="EMBL" id="GGJ92776.1"/>
    </source>
</evidence>
<evidence type="ECO:0008006" key="5">
    <source>
        <dbReference type="Google" id="ProtNLM"/>
    </source>
</evidence>